<name>A0A517VWQ0_9PLAN</name>
<gene>
    <name evidence="2" type="ORF">V144x_29010</name>
</gene>
<sequence length="56" mass="6456">MKKYKDDLFAIMAGGSFLYFSTLDKEWALFWKIAGFLLLIWGILTVCIHLKSGKEP</sequence>
<protein>
    <submittedName>
        <fullName evidence="2">Uncharacterized protein</fullName>
    </submittedName>
</protein>
<dbReference type="Proteomes" id="UP000318704">
    <property type="component" value="Chromosome"/>
</dbReference>
<evidence type="ECO:0000256" key="1">
    <source>
        <dbReference type="SAM" id="Phobius"/>
    </source>
</evidence>
<dbReference type="EMBL" id="CP037920">
    <property type="protein sequence ID" value="QDT97426.1"/>
    <property type="molecule type" value="Genomic_DNA"/>
</dbReference>
<keyword evidence="1" id="KW-0472">Membrane</keyword>
<keyword evidence="1" id="KW-0812">Transmembrane</keyword>
<dbReference type="AlphaFoldDB" id="A0A517VWQ0"/>
<proteinExistence type="predicted"/>
<accession>A0A517VWQ0</accession>
<reference evidence="2 3" key="1">
    <citation type="submission" date="2019-03" db="EMBL/GenBank/DDBJ databases">
        <title>Deep-cultivation of Planctomycetes and their phenomic and genomic characterization uncovers novel biology.</title>
        <authorList>
            <person name="Wiegand S."/>
            <person name="Jogler M."/>
            <person name="Boedeker C."/>
            <person name="Pinto D."/>
            <person name="Vollmers J."/>
            <person name="Rivas-Marin E."/>
            <person name="Kohn T."/>
            <person name="Peeters S.H."/>
            <person name="Heuer A."/>
            <person name="Rast P."/>
            <person name="Oberbeckmann S."/>
            <person name="Bunk B."/>
            <person name="Jeske O."/>
            <person name="Meyerdierks A."/>
            <person name="Storesund J.E."/>
            <person name="Kallscheuer N."/>
            <person name="Luecker S."/>
            <person name="Lage O.M."/>
            <person name="Pohl T."/>
            <person name="Merkel B.J."/>
            <person name="Hornburger P."/>
            <person name="Mueller R.-W."/>
            <person name="Bruemmer F."/>
            <person name="Labrenz M."/>
            <person name="Spormann A.M."/>
            <person name="Op den Camp H."/>
            <person name="Overmann J."/>
            <person name="Amann R."/>
            <person name="Jetten M.S.M."/>
            <person name="Mascher T."/>
            <person name="Medema M.H."/>
            <person name="Devos D.P."/>
            <person name="Kaster A.-K."/>
            <person name="Ovreas L."/>
            <person name="Rohde M."/>
            <person name="Galperin M.Y."/>
            <person name="Jogler C."/>
        </authorList>
    </citation>
    <scope>NUCLEOTIDE SEQUENCE [LARGE SCALE GENOMIC DNA]</scope>
    <source>
        <strain evidence="2 3">V144</strain>
    </source>
</reference>
<organism evidence="2 3">
    <name type="scientific">Gimesia aquarii</name>
    <dbReference type="NCBI Taxonomy" id="2527964"/>
    <lineage>
        <taxon>Bacteria</taxon>
        <taxon>Pseudomonadati</taxon>
        <taxon>Planctomycetota</taxon>
        <taxon>Planctomycetia</taxon>
        <taxon>Planctomycetales</taxon>
        <taxon>Planctomycetaceae</taxon>
        <taxon>Gimesia</taxon>
    </lineage>
</organism>
<dbReference type="RefSeq" id="WP_197998928.1">
    <property type="nucleotide sequence ID" value="NZ_CP037920.1"/>
</dbReference>
<dbReference type="KEGG" id="gaw:V144x_29010"/>
<feature type="transmembrane region" description="Helical" evidence="1">
    <location>
        <begin position="29"/>
        <end position="50"/>
    </location>
</feature>
<evidence type="ECO:0000313" key="3">
    <source>
        <dbReference type="Proteomes" id="UP000318704"/>
    </source>
</evidence>
<keyword evidence="1" id="KW-1133">Transmembrane helix</keyword>
<evidence type="ECO:0000313" key="2">
    <source>
        <dbReference type="EMBL" id="QDT97426.1"/>
    </source>
</evidence>